<evidence type="ECO:0000256" key="1">
    <source>
        <dbReference type="ARBA" id="ARBA00008779"/>
    </source>
</evidence>
<dbReference type="Gene3D" id="3.40.720.10">
    <property type="entry name" value="Alkaline Phosphatase, subunit A"/>
    <property type="match status" value="1"/>
</dbReference>
<evidence type="ECO:0000313" key="4">
    <source>
        <dbReference type="Proteomes" id="UP000001635"/>
    </source>
</evidence>
<gene>
    <name evidence="3" type="ordered locus">Cycma_1215</name>
</gene>
<sequence length="482" mass="54311">MSKFDFLPIKKTPWLFIVLILFFIVACDATEKRIKPNIILIFIDDMGYGDLSSFGNLAAKTPNIDKLAAEGIRFDQFYVNSPICSPSRVAISTGTYPQRWNITSYLAYRKVNAERGLANWLDPAAPMLARDLKKAGYVTGHFGKWHMGGQRDVAEAPAITDYGFDESLTNFEGMGAKLLPLTMDETGKVGRIWEDAEILGGPVTWMQRSEITSGFINAAIDFIGKAQDKNKPFYINIWPDDVHSPYWPSFKEYELTKESSKKDLYHAVLEEMDLQFGKLFDFINNNESLRENTLIIFCSDNGPELGAGTAGDLKGYKTHLYEGGIRSSLIVWGPAFIDENVIGKRNNTSVFSAMDLKPSLLSFVGAKAADKAISDGEDVLETVLGKSDLSRQSPIYYSRPPDRKNYYGFKNLPDLAMREGPWKLLCDYDGGRPELYNIVEDESEHKNLAVFQPERVKSMTRKVVNWYHSMPSLKPDSLNNKE</sequence>
<keyword evidence="4" id="KW-1185">Reference proteome</keyword>
<dbReference type="AlphaFoldDB" id="G0IY83"/>
<comment type="similarity">
    <text evidence="1">Belongs to the sulfatase family.</text>
</comment>
<dbReference type="KEGG" id="cmr:Cycma_1215"/>
<evidence type="ECO:0000313" key="3">
    <source>
        <dbReference type="EMBL" id="AEL24987.1"/>
    </source>
</evidence>
<dbReference type="HOGENOM" id="CLU_006332_10_4_10"/>
<dbReference type="STRING" id="880070.Cycma_1215"/>
<dbReference type="OrthoDB" id="9764377at2"/>
<dbReference type="Gene3D" id="3.30.1120.10">
    <property type="match status" value="1"/>
</dbReference>
<dbReference type="InterPro" id="IPR050738">
    <property type="entry name" value="Sulfatase"/>
</dbReference>
<dbReference type="PANTHER" id="PTHR42693:SF33">
    <property type="entry name" value="ARYLSULFATASE"/>
    <property type="match status" value="1"/>
</dbReference>
<dbReference type="EMBL" id="CP002955">
    <property type="protein sequence ID" value="AEL24987.1"/>
    <property type="molecule type" value="Genomic_DNA"/>
</dbReference>
<dbReference type="Pfam" id="PF00884">
    <property type="entry name" value="Sulfatase"/>
    <property type="match status" value="1"/>
</dbReference>
<reference evidence="4" key="1">
    <citation type="submission" date="2011-07" db="EMBL/GenBank/DDBJ databases">
        <title>The complete genome of Cyclobacterium marinum DSM 745.</title>
        <authorList>
            <person name="Lucas S."/>
            <person name="Han J."/>
            <person name="Lapidus A."/>
            <person name="Bruce D."/>
            <person name="Goodwin L."/>
            <person name="Pitluck S."/>
            <person name="Peters L."/>
            <person name="Kyrpides N."/>
            <person name="Mavromatis K."/>
            <person name="Ivanova N."/>
            <person name="Ovchinnikova G."/>
            <person name="Chertkov O."/>
            <person name="Detter J.C."/>
            <person name="Tapia R."/>
            <person name="Han C."/>
            <person name="Land M."/>
            <person name="Hauser L."/>
            <person name="Markowitz V."/>
            <person name="Cheng J.-F."/>
            <person name="Hugenholtz P."/>
            <person name="Woyke T."/>
            <person name="Wu D."/>
            <person name="Tindall B."/>
            <person name="Schuetze A."/>
            <person name="Brambilla E."/>
            <person name="Klenk H.-P."/>
            <person name="Eisen J.A."/>
        </authorList>
    </citation>
    <scope>NUCLEOTIDE SEQUENCE [LARGE SCALE GENOMIC DNA]</scope>
    <source>
        <strain evidence="4">ATCC 25205 / DSM 745 / LMG 13164 / NCIMB 1802</strain>
    </source>
</reference>
<dbReference type="eggNOG" id="COG3119">
    <property type="taxonomic scope" value="Bacteria"/>
</dbReference>
<name>G0IY83_CYCMS</name>
<dbReference type="SUPFAM" id="SSF53649">
    <property type="entry name" value="Alkaline phosphatase-like"/>
    <property type="match status" value="1"/>
</dbReference>
<feature type="domain" description="Sulfatase N-terminal" evidence="2">
    <location>
        <begin position="36"/>
        <end position="365"/>
    </location>
</feature>
<dbReference type="GO" id="GO:0004065">
    <property type="term" value="F:arylsulfatase activity"/>
    <property type="evidence" value="ECO:0007669"/>
    <property type="project" value="TreeGrafter"/>
</dbReference>
<dbReference type="InterPro" id="IPR000917">
    <property type="entry name" value="Sulfatase_N"/>
</dbReference>
<evidence type="ECO:0000259" key="2">
    <source>
        <dbReference type="Pfam" id="PF00884"/>
    </source>
</evidence>
<dbReference type="RefSeq" id="WP_014019284.1">
    <property type="nucleotide sequence ID" value="NC_015914.1"/>
</dbReference>
<accession>G0IY83</accession>
<dbReference type="InterPro" id="IPR017850">
    <property type="entry name" value="Alkaline_phosphatase_core_sf"/>
</dbReference>
<dbReference type="PROSITE" id="PS51257">
    <property type="entry name" value="PROKAR_LIPOPROTEIN"/>
    <property type="match status" value="1"/>
</dbReference>
<dbReference type="PANTHER" id="PTHR42693">
    <property type="entry name" value="ARYLSULFATASE FAMILY MEMBER"/>
    <property type="match status" value="1"/>
</dbReference>
<protein>
    <submittedName>
        <fullName evidence="3">Sulfatase</fullName>
    </submittedName>
</protein>
<proteinExistence type="inferred from homology"/>
<organism evidence="3 4">
    <name type="scientific">Cyclobacterium marinum (strain ATCC 25205 / DSM 745 / LMG 13164 / NCIMB 1802)</name>
    <name type="common">Flectobacillus marinus</name>
    <dbReference type="NCBI Taxonomy" id="880070"/>
    <lineage>
        <taxon>Bacteria</taxon>
        <taxon>Pseudomonadati</taxon>
        <taxon>Bacteroidota</taxon>
        <taxon>Cytophagia</taxon>
        <taxon>Cytophagales</taxon>
        <taxon>Cyclobacteriaceae</taxon>
        <taxon>Cyclobacterium</taxon>
    </lineage>
</organism>
<dbReference type="Proteomes" id="UP000001635">
    <property type="component" value="Chromosome"/>
</dbReference>